<dbReference type="GO" id="GO:0000160">
    <property type="term" value="P:phosphorelay signal transduction system"/>
    <property type="evidence" value="ECO:0007669"/>
    <property type="project" value="UniProtKB-KW"/>
</dbReference>
<evidence type="ECO:0000259" key="8">
    <source>
        <dbReference type="PROSITE" id="PS50109"/>
    </source>
</evidence>
<dbReference type="OrthoDB" id="1931120at2"/>
<gene>
    <name evidence="9" type="ORF">NS355_04770</name>
</gene>
<dbReference type="AlphaFoldDB" id="A0A147IWW8"/>
<dbReference type="SUPFAM" id="SSF55874">
    <property type="entry name" value="ATPase domain of HSP90 chaperone/DNA topoisomerase II/histidine kinase"/>
    <property type="match status" value="1"/>
</dbReference>
<dbReference type="PANTHER" id="PTHR43065:SF46">
    <property type="entry name" value="C4-DICARBOXYLATE TRANSPORT SENSOR PROTEIN DCTB"/>
    <property type="match status" value="1"/>
</dbReference>
<keyword evidence="4" id="KW-0547">Nucleotide-binding</keyword>
<dbReference type="GO" id="GO:0004673">
    <property type="term" value="F:protein histidine kinase activity"/>
    <property type="evidence" value="ECO:0007669"/>
    <property type="project" value="UniProtKB-EC"/>
</dbReference>
<dbReference type="SMART" id="SM00387">
    <property type="entry name" value="HATPase_c"/>
    <property type="match status" value="1"/>
</dbReference>
<sequence>MGSRLALAILGAAAALAWTHGLWLALIGAVLAVAGLLLAGRPPARSPVAAVAAAEGPETTSHRLLLDASPTPLLLVDGSVVHALNRAARQLFATDDRVLPAPPLVTDRQATHLRHAGRSWRADRVDVADRSVVALIDVDSEERVAEARASAEMIQVLGHEMLNGLAPIVSLAECGLAAAEARDSDPALLPEILTTLARRAEGLHRFTEAYRSLGRLPPPMRRDVAMAGMIDDLARLFAGRWPRTTLNVTLSPGLIGAVDRDQLSQALWALLQNAAEAAGDTGHVALSVTAADGQWMIDISDSGPGVPVDRTAAIFRPFDTTKPTGTGIGLSLARRIAQGHGGTLDLLPIVPTTFRMRLPSSPL</sequence>
<keyword evidence="7" id="KW-0902">Two-component regulatory system</keyword>
<evidence type="ECO:0000256" key="2">
    <source>
        <dbReference type="ARBA" id="ARBA00012438"/>
    </source>
</evidence>
<evidence type="ECO:0000313" key="10">
    <source>
        <dbReference type="Proteomes" id="UP000073923"/>
    </source>
</evidence>
<evidence type="ECO:0000256" key="4">
    <source>
        <dbReference type="ARBA" id="ARBA00022741"/>
    </source>
</evidence>
<protein>
    <recommendedName>
        <fullName evidence="2">histidine kinase</fullName>
        <ecNumber evidence="2">2.7.13.3</ecNumber>
    </recommendedName>
</protein>
<evidence type="ECO:0000313" key="9">
    <source>
        <dbReference type="EMBL" id="KTW00303.1"/>
    </source>
</evidence>
<dbReference type="Gene3D" id="3.30.565.10">
    <property type="entry name" value="Histidine kinase-like ATPase, C-terminal domain"/>
    <property type="match status" value="1"/>
</dbReference>
<dbReference type="InterPro" id="IPR036890">
    <property type="entry name" value="HATPase_C_sf"/>
</dbReference>
<dbReference type="PRINTS" id="PR00344">
    <property type="entry name" value="BCTRLSENSOR"/>
</dbReference>
<evidence type="ECO:0000256" key="7">
    <source>
        <dbReference type="ARBA" id="ARBA00023012"/>
    </source>
</evidence>
<dbReference type="GO" id="GO:0005524">
    <property type="term" value="F:ATP binding"/>
    <property type="evidence" value="ECO:0007669"/>
    <property type="project" value="UniProtKB-KW"/>
</dbReference>
<organism evidence="9 10">
    <name type="scientific">Sphingomonas yabuuchiae</name>
    <dbReference type="NCBI Taxonomy" id="172044"/>
    <lineage>
        <taxon>Bacteria</taxon>
        <taxon>Pseudomonadati</taxon>
        <taxon>Pseudomonadota</taxon>
        <taxon>Alphaproteobacteria</taxon>
        <taxon>Sphingomonadales</taxon>
        <taxon>Sphingomonadaceae</taxon>
        <taxon>Sphingomonas</taxon>
    </lineage>
</organism>
<keyword evidence="6" id="KW-0067">ATP-binding</keyword>
<proteinExistence type="predicted"/>
<dbReference type="InterPro" id="IPR004358">
    <property type="entry name" value="Sig_transdc_His_kin-like_C"/>
</dbReference>
<dbReference type="Pfam" id="PF02518">
    <property type="entry name" value="HATPase_c"/>
    <property type="match status" value="1"/>
</dbReference>
<accession>A0A147IWW8</accession>
<reference evidence="9 10" key="1">
    <citation type="journal article" date="2016" name="Front. Microbiol.">
        <title>Genomic Resource of Rice Seed Associated Bacteria.</title>
        <authorList>
            <person name="Midha S."/>
            <person name="Bansal K."/>
            <person name="Sharma S."/>
            <person name="Kumar N."/>
            <person name="Patil P.P."/>
            <person name="Chaudhry V."/>
            <person name="Patil P.B."/>
        </authorList>
    </citation>
    <scope>NUCLEOTIDE SEQUENCE [LARGE SCALE GENOMIC DNA]</scope>
    <source>
        <strain evidence="9 10">NS355</strain>
    </source>
</reference>
<dbReference type="InterPro" id="IPR005467">
    <property type="entry name" value="His_kinase_dom"/>
</dbReference>
<comment type="catalytic activity">
    <reaction evidence="1">
        <text>ATP + protein L-histidine = ADP + protein N-phospho-L-histidine.</text>
        <dbReference type="EC" id="2.7.13.3"/>
    </reaction>
</comment>
<evidence type="ECO:0000256" key="3">
    <source>
        <dbReference type="ARBA" id="ARBA00022679"/>
    </source>
</evidence>
<dbReference type="PANTHER" id="PTHR43065">
    <property type="entry name" value="SENSOR HISTIDINE KINASE"/>
    <property type="match status" value="1"/>
</dbReference>
<dbReference type="EMBL" id="LDTF01000015">
    <property type="protein sequence ID" value="KTW00303.1"/>
    <property type="molecule type" value="Genomic_DNA"/>
</dbReference>
<dbReference type="Proteomes" id="UP000073923">
    <property type="component" value="Unassembled WGS sequence"/>
</dbReference>
<evidence type="ECO:0000256" key="5">
    <source>
        <dbReference type="ARBA" id="ARBA00022777"/>
    </source>
</evidence>
<comment type="caution">
    <text evidence="9">The sequence shown here is derived from an EMBL/GenBank/DDBJ whole genome shotgun (WGS) entry which is preliminary data.</text>
</comment>
<dbReference type="InterPro" id="IPR003594">
    <property type="entry name" value="HATPase_dom"/>
</dbReference>
<feature type="domain" description="Histidine kinase" evidence="8">
    <location>
        <begin position="156"/>
        <end position="362"/>
    </location>
</feature>
<dbReference type="PROSITE" id="PS50109">
    <property type="entry name" value="HIS_KIN"/>
    <property type="match status" value="1"/>
</dbReference>
<evidence type="ECO:0000256" key="1">
    <source>
        <dbReference type="ARBA" id="ARBA00000085"/>
    </source>
</evidence>
<dbReference type="PATRIC" id="fig|172044.3.peg.608"/>
<dbReference type="EC" id="2.7.13.3" evidence="2"/>
<dbReference type="RefSeq" id="WP_058744642.1">
    <property type="nucleotide sequence ID" value="NZ_LDTF01000015.1"/>
</dbReference>
<keyword evidence="3" id="KW-0808">Transferase</keyword>
<keyword evidence="5 9" id="KW-0418">Kinase</keyword>
<name>A0A147IWW8_9SPHN</name>
<evidence type="ECO:0000256" key="6">
    <source>
        <dbReference type="ARBA" id="ARBA00022840"/>
    </source>
</evidence>